<protein>
    <submittedName>
        <fullName evidence="1">Uncharacterized protein</fullName>
    </submittedName>
</protein>
<dbReference type="Proteomes" id="UP000007978">
    <property type="component" value="Chromosome 1"/>
</dbReference>
<dbReference type="AlphaFoldDB" id="K3W3G5"/>
<keyword evidence="2" id="KW-1185">Reference proteome</keyword>
<organism evidence="1 2">
    <name type="scientific">Fusarium pseudograminearum (strain CS3096)</name>
    <name type="common">Wheat and barley crown-rot fungus</name>
    <dbReference type="NCBI Taxonomy" id="1028729"/>
    <lineage>
        <taxon>Eukaryota</taxon>
        <taxon>Fungi</taxon>
        <taxon>Dikarya</taxon>
        <taxon>Ascomycota</taxon>
        <taxon>Pezizomycotina</taxon>
        <taxon>Sordariomycetes</taxon>
        <taxon>Hypocreomycetidae</taxon>
        <taxon>Hypocreales</taxon>
        <taxon>Nectriaceae</taxon>
        <taxon>Fusarium</taxon>
    </lineage>
</organism>
<dbReference type="EMBL" id="AFNW01000010">
    <property type="protein sequence ID" value="EKJ79360.1"/>
    <property type="molecule type" value="Genomic_DNA"/>
</dbReference>
<dbReference type="HOGENOM" id="CLU_2084965_0_0_1"/>
<evidence type="ECO:0000313" key="1">
    <source>
        <dbReference type="EMBL" id="EKJ79360.1"/>
    </source>
</evidence>
<dbReference type="KEGG" id="fpu:FPSE_00500"/>
<name>K3W3G5_FUSPC</name>
<evidence type="ECO:0000313" key="2">
    <source>
        <dbReference type="Proteomes" id="UP000007978"/>
    </source>
</evidence>
<reference evidence="1 2" key="1">
    <citation type="journal article" date="2012" name="PLoS Pathog.">
        <title>Comparative pathogenomics reveals horizontally acquired novel virulence genes in fungi infecting cereal hosts.</title>
        <authorList>
            <person name="Gardiner D.M."/>
            <person name="McDonald M.C."/>
            <person name="Covarelli L."/>
            <person name="Solomon P.S."/>
            <person name="Rusu A.G."/>
            <person name="Marshall M."/>
            <person name="Kazan K."/>
            <person name="Chakraborty S."/>
            <person name="McDonald B.A."/>
            <person name="Manners J.M."/>
        </authorList>
    </citation>
    <scope>NUCLEOTIDE SEQUENCE [LARGE SCALE GENOMIC DNA]</scope>
    <source>
        <strain evidence="1 2">CS3096</strain>
    </source>
</reference>
<proteinExistence type="predicted"/>
<dbReference type="GeneID" id="20359120"/>
<sequence>MDGWMDMDGWTLTSGHATDRANQKVQAPDGWRAGDMADVKSCSSTRSGTVKRVSNVAVGQTRVWISYSWGELKVHPLPKFGETRSTRRRRIGTYTPHTSSLECFIMEKKVCRPITGR</sequence>
<dbReference type="RefSeq" id="XP_009251895.1">
    <property type="nucleotide sequence ID" value="XM_009253620.1"/>
</dbReference>
<gene>
    <name evidence="1" type="ORF">FPSE_00500</name>
</gene>
<accession>K3W3G5</accession>
<comment type="caution">
    <text evidence="1">The sequence shown here is derived from an EMBL/GenBank/DDBJ whole genome shotgun (WGS) entry which is preliminary data.</text>
</comment>